<gene>
    <name evidence="2" type="ORF">LTRI10_LOCUS19724</name>
</gene>
<dbReference type="EMBL" id="OZ034816">
    <property type="protein sequence ID" value="CAL1378121.1"/>
    <property type="molecule type" value="Genomic_DNA"/>
</dbReference>
<feature type="region of interest" description="Disordered" evidence="1">
    <location>
        <begin position="81"/>
        <end position="116"/>
    </location>
</feature>
<keyword evidence="3" id="KW-1185">Reference proteome</keyword>
<organism evidence="2 3">
    <name type="scientific">Linum trigynum</name>
    <dbReference type="NCBI Taxonomy" id="586398"/>
    <lineage>
        <taxon>Eukaryota</taxon>
        <taxon>Viridiplantae</taxon>
        <taxon>Streptophyta</taxon>
        <taxon>Embryophyta</taxon>
        <taxon>Tracheophyta</taxon>
        <taxon>Spermatophyta</taxon>
        <taxon>Magnoliopsida</taxon>
        <taxon>eudicotyledons</taxon>
        <taxon>Gunneridae</taxon>
        <taxon>Pentapetalae</taxon>
        <taxon>rosids</taxon>
        <taxon>fabids</taxon>
        <taxon>Malpighiales</taxon>
        <taxon>Linaceae</taxon>
        <taxon>Linum</taxon>
    </lineage>
</organism>
<evidence type="ECO:0000313" key="3">
    <source>
        <dbReference type="Proteomes" id="UP001497516"/>
    </source>
</evidence>
<name>A0AAV2DWS9_9ROSI</name>
<feature type="compositionally biased region" description="Polar residues" evidence="1">
    <location>
        <begin position="10"/>
        <end position="22"/>
    </location>
</feature>
<dbReference type="Proteomes" id="UP001497516">
    <property type="component" value="Chromosome 3"/>
</dbReference>
<feature type="compositionally biased region" description="Basic and acidic residues" evidence="1">
    <location>
        <begin position="28"/>
        <end position="56"/>
    </location>
</feature>
<sequence length="116" mass="13262">MPTPPMMEISTATRTMETSTAPTMLDSGKGDRDRGGRLGERESRSSRHRRKIEERERQWWRRDRQWRERVGTVEEREAVAMEREMETAVERVSGGGGGKRVDGGDNSGERGKNNDL</sequence>
<dbReference type="AlphaFoldDB" id="A0AAV2DWS9"/>
<protein>
    <submittedName>
        <fullName evidence="2">Uncharacterized protein</fullName>
    </submittedName>
</protein>
<feature type="region of interest" description="Disordered" evidence="1">
    <location>
        <begin position="1"/>
        <end position="56"/>
    </location>
</feature>
<evidence type="ECO:0000256" key="1">
    <source>
        <dbReference type="SAM" id="MobiDB-lite"/>
    </source>
</evidence>
<proteinExistence type="predicted"/>
<accession>A0AAV2DWS9</accession>
<feature type="compositionally biased region" description="Basic and acidic residues" evidence="1">
    <location>
        <begin position="99"/>
        <end position="116"/>
    </location>
</feature>
<reference evidence="2 3" key="1">
    <citation type="submission" date="2024-04" db="EMBL/GenBank/DDBJ databases">
        <authorList>
            <person name="Fracassetti M."/>
        </authorList>
    </citation>
    <scope>NUCLEOTIDE SEQUENCE [LARGE SCALE GENOMIC DNA]</scope>
</reference>
<evidence type="ECO:0000313" key="2">
    <source>
        <dbReference type="EMBL" id="CAL1378121.1"/>
    </source>
</evidence>